<evidence type="ECO:0000313" key="2">
    <source>
        <dbReference type="Proteomes" id="UP000051248"/>
    </source>
</evidence>
<sequence>MRFNKYLFIEIADALHISDEEVELIDKVNQEHLAKLEMIRLGWLSLSDIN</sequence>
<organism evidence="1 2">
    <name type="scientific">Companilactobacillus nodensis DSM 19682 = JCM 14932 = NBRC 107160</name>
    <dbReference type="NCBI Taxonomy" id="1423775"/>
    <lineage>
        <taxon>Bacteria</taxon>
        <taxon>Bacillati</taxon>
        <taxon>Bacillota</taxon>
        <taxon>Bacilli</taxon>
        <taxon>Lactobacillales</taxon>
        <taxon>Lactobacillaceae</taxon>
        <taxon>Companilactobacillus</taxon>
    </lineage>
</organism>
<keyword evidence="2" id="KW-1185">Reference proteome</keyword>
<dbReference type="AlphaFoldDB" id="A0A0R1K9T3"/>
<comment type="caution">
    <text evidence="1">The sequence shown here is derived from an EMBL/GenBank/DDBJ whole genome shotgun (WGS) entry which is preliminary data.</text>
</comment>
<gene>
    <name evidence="1" type="ORF">FD03_GL002578</name>
</gene>
<protein>
    <submittedName>
        <fullName evidence="1">Uncharacterized protein</fullName>
    </submittedName>
</protein>
<reference evidence="1 2" key="1">
    <citation type="journal article" date="2015" name="Genome Announc.">
        <title>Expanding the biotechnology potential of lactobacilli through comparative genomics of 213 strains and associated genera.</title>
        <authorList>
            <person name="Sun Z."/>
            <person name="Harris H.M."/>
            <person name="McCann A."/>
            <person name="Guo C."/>
            <person name="Argimon S."/>
            <person name="Zhang W."/>
            <person name="Yang X."/>
            <person name="Jeffery I.B."/>
            <person name="Cooney J.C."/>
            <person name="Kagawa T.F."/>
            <person name="Liu W."/>
            <person name="Song Y."/>
            <person name="Salvetti E."/>
            <person name="Wrobel A."/>
            <person name="Rasinkangas P."/>
            <person name="Parkhill J."/>
            <person name="Rea M.C."/>
            <person name="O'Sullivan O."/>
            <person name="Ritari J."/>
            <person name="Douillard F.P."/>
            <person name="Paul Ross R."/>
            <person name="Yang R."/>
            <person name="Briner A.E."/>
            <person name="Felis G.E."/>
            <person name="de Vos W.M."/>
            <person name="Barrangou R."/>
            <person name="Klaenhammer T.R."/>
            <person name="Caufield P.W."/>
            <person name="Cui Y."/>
            <person name="Zhang H."/>
            <person name="O'Toole P.W."/>
        </authorList>
    </citation>
    <scope>NUCLEOTIDE SEQUENCE [LARGE SCALE GENOMIC DNA]</scope>
    <source>
        <strain evidence="1 2">DSM 19682</strain>
    </source>
</reference>
<name>A0A0R1K9T3_9LACO</name>
<dbReference type="STRING" id="1423775.FD03_GL002578"/>
<evidence type="ECO:0000313" key="1">
    <source>
        <dbReference type="EMBL" id="KRK80256.1"/>
    </source>
</evidence>
<accession>A0A0R1K9T3</accession>
<dbReference type="Proteomes" id="UP000051248">
    <property type="component" value="Unassembled WGS sequence"/>
</dbReference>
<dbReference type="PATRIC" id="fig|1423775.4.peg.2623"/>
<dbReference type="EMBL" id="AZDZ01000005">
    <property type="protein sequence ID" value="KRK80256.1"/>
    <property type="molecule type" value="Genomic_DNA"/>
</dbReference>
<proteinExistence type="predicted"/>